<dbReference type="STRING" id="413071.G9MJE0"/>
<dbReference type="GeneID" id="25790940"/>
<dbReference type="OMA" id="PFWGDGE"/>
<keyword evidence="3" id="KW-1185">Reference proteome</keyword>
<dbReference type="InterPro" id="IPR000182">
    <property type="entry name" value="GNAT_dom"/>
</dbReference>
<accession>G9MJE0</accession>
<dbReference type="InterPro" id="IPR051531">
    <property type="entry name" value="N-acetyltransferase"/>
</dbReference>
<evidence type="ECO:0000259" key="1">
    <source>
        <dbReference type="Pfam" id="PF13302"/>
    </source>
</evidence>
<protein>
    <recommendedName>
        <fullName evidence="1">N-acetyltransferase domain-containing protein</fullName>
    </recommendedName>
</protein>
<dbReference type="OrthoDB" id="630895at2759"/>
<dbReference type="GO" id="GO:0016747">
    <property type="term" value="F:acyltransferase activity, transferring groups other than amino-acyl groups"/>
    <property type="evidence" value="ECO:0007669"/>
    <property type="project" value="InterPro"/>
</dbReference>
<evidence type="ECO:0000313" key="3">
    <source>
        <dbReference type="Proteomes" id="UP000007115"/>
    </source>
</evidence>
<dbReference type="EMBL" id="ABDF02000003">
    <property type="protein sequence ID" value="EHK25603.1"/>
    <property type="molecule type" value="Genomic_DNA"/>
</dbReference>
<dbReference type="RefSeq" id="XP_013959808.1">
    <property type="nucleotide sequence ID" value="XM_014104333.1"/>
</dbReference>
<dbReference type="eggNOG" id="ENOG502SWDA">
    <property type="taxonomic scope" value="Eukaryota"/>
</dbReference>
<dbReference type="InParanoid" id="G9MJE0"/>
<feature type="domain" description="N-acetyltransferase" evidence="1">
    <location>
        <begin position="70"/>
        <end position="163"/>
    </location>
</feature>
<comment type="caution">
    <text evidence="2">The sequence shown here is derived from an EMBL/GenBank/DDBJ whole genome shotgun (WGS) entry which is preliminary data.</text>
</comment>
<dbReference type="VEuPathDB" id="FungiDB:TRIVIDRAFT_215479"/>
<sequence length="205" mass="22846">MATLQPEDLFAPVLRTERLTLTLFNMNDKDDNDFMTMMFNAELPGAGPTDGNWTDKDIRRLSYSVMLKPSDAHGRISKDPAVYIARLGDATGSPIGVLNLCRRTPNVPVDIGYMFKPEYRKNGYGTEGATRLLQYFTEEFGIKEICLVTDDSNIPSKRIAEKLNLVDGGYVMMGSNKCVVFVLPGMKKLEGQDFPFWGDGEEPSA</sequence>
<organism evidence="2 3">
    <name type="scientific">Hypocrea virens (strain Gv29-8 / FGSC 10586)</name>
    <name type="common">Gliocladium virens</name>
    <name type="synonym">Trichoderma virens</name>
    <dbReference type="NCBI Taxonomy" id="413071"/>
    <lineage>
        <taxon>Eukaryota</taxon>
        <taxon>Fungi</taxon>
        <taxon>Dikarya</taxon>
        <taxon>Ascomycota</taxon>
        <taxon>Pezizomycotina</taxon>
        <taxon>Sordariomycetes</taxon>
        <taxon>Hypocreomycetidae</taxon>
        <taxon>Hypocreales</taxon>
        <taxon>Hypocreaceae</taxon>
        <taxon>Trichoderma</taxon>
    </lineage>
</organism>
<dbReference type="PANTHER" id="PTHR43792:SF1">
    <property type="entry name" value="N-ACETYLTRANSFERASE DOMAIN-CONTAINING PROTEIN"/>
    <property type="match status" value="1"/>
</dbReference>
<reference evidence="2 3" key="1">
    <citation type="journal article" date="2011" name="Genome Biol.">
        <title>Comparative genome sequence analysis underscores mycoparasitism as the ancestral life style of Trichoderma.</title>
        <authorList>
            <person name="Kubicek C.P."/>
            <person name="Herrera-Estrella A."/>
            <person name="Seidl-Seiboth V."/>
            <person name="Martinez D.A."/>
            <person name="Druzhinina I.S."/>
            <person name="Thon M."/>
            <person name="Zeilinger S."/>
            <person name="Casas-Flores S."/>
            <person name="Horwitz B.A."/>
            <person name="Mukherjee P.K."/>
            <person name="Mukherjee M."/>
            <person name="Kredics L."/>
            <person name="Alcaraz L.D."/>
            <person name="Aerts A."/>
            <person name="Antal Z."/>
            <person name="Atanasova L."/>
            <person name="Cervantes-Badillo M.G."/>
            <person name="Challacombe J."/>
            <person name="Chertkov O."/>
            <person name="McCluskey K."/>
            <person name="Coulpier F."/>
            <person name="Deshpande N."/>
            <person name="von Doehren H."/>
            <person name="Ebbole D.J."/>
            <person name="Esquivel-Naranjo E.U."/>
            <person name="Fekete E."/>
            <person name="Flipphi M."/>
            <person name="Glaser F."/>
            <person name="Gomez-Rodriguez E.Y."/>
            <person name="Gruber S."/>
            <person name="Han C."/>
            <person name="Henrissat B."/>
            <person name="Hermosa R."/>
            <person name="Hernandez-Onate M."/>
            <person name="Karaffa L."/>
            <person name="Kosti I."/>
            <person name="Le Crom S."/>
            <person name="Lindquist E."/>
            <person name="Lucas S."/>
            <person name="Luebeck M."/>
            <person name="Luebeck P.S."/>
            <person name="Margeot A."/>
            <person name="Metz B."/>
            <person name="Misra M."/>
            <person name="Nevalainen H."/>
            <person name="Omann M."/>
            <person name="Packer N."/>
            <person name="Perrone G."/>
            <person name="Uresti-Rivera E.E."/>
            <person name="Salamov A."/>
            <person name="Schmoll M."/>
            <person name="Seiboth B."/>
            <person name="Shapiro H."/>
            <person name="Sukno S."/>
            <person name="Tamayo-Ramos J.A."/>
            <person name="Tisch D."/>
            <person name="Wiest A."/>
            <person name="Wilkinson H.H."/>
            <person name="Zhang M."/>
            <person name="Coutinho P.M."/>
            <person name="Kenerley C.M."/>
            <person name="Monte E."/>
            <person name="Baker S.E."/>
            <person name="Grigoriev I.V."/>
        </authorList>
    </citation>
    <scope>NUCLEOTIDE SEQUENCE [LARGE SCALE GENOMIC DNA]</scope>
    <source>
        <strain evidence="3">Gv29-8 / FGSC 10586</strain>
    </source>
</reference>
<proteinExistence type="predicted"/>
<dbReference type="AlphaFoldDB" id="G9MJE0"/>
<dbReference type="Proteomes" id="UP000007115">
    <property type="component" value="Unassembled WGS sequence"/>
</dbReference>
<dbReference type="HOGENOM" id="CLU_115033_0_0_1"/>
<dbReference type="SUPFAM" id="SSF55729">
    <property type="entry name" value="Acyl-CoA N-acyltransferases (Nat)"/>
    <property type="match status" value="1"/>
</dbReference>
<dbReference type="PANTHER" id="PTHR43792">
    <property type="entry name" value="GNAT FAMILY, PUTATIVE (AFU_ORTHOLOGUE AFUA_3G00765)-RELATED-RELATED"/>
    <property type="match status" value="1"/>
</dbReference>
<dbReference type="Pfam" id="PF13302">
    <property type="entry name" value="Acetyltransf_3"/>
    <property type="match status" value="1"/>
</dbReference>
<dbReference type="Gene3D" id="3.40.630.30">
    <property type="match status" value="1"/>
</dbReference>
<name>G9MJE0_HYPVG</name>
<gene>
    <name evidence="2" type="ORF">TRIVIDRAFT_215479</name>
</gene>
<evidence type="ECO:0000313" key="2">
    <source>
        <dbReference type="EMBL" id="EHK25603.1"/>
    </source>
</evidence>
<dbReference type="InterPro" id="IPR016181">
    <property type="entry name" value="Acyl_CoA_acyltransferase"/>
</dbReference>